<dbReference type="GeneID" id="5895881"/>
<dbReference type="PROSITE" id="PS50088">
    <property type="entry name" value="ANK_REPEAT"/>
    <property type="match status" value="3"/>
</dbReference>
<dbReference type="Gene3D" id="1.25.40.20">
    <property type="entry name" value="Ankyrin repeat-containing domain"/>
    <property type="match status" value="2"/>
</dbReference>
<keyword evidence="5" id="KW-1185">Reference proteome</keyword>
<feature type="repeat" description="ANK" evidence="3">
    <location>
        <begin position="223"/>
        <end position="255"/>
    </location>
</feature>
<dbReference type="SUPFAM" id="SSF48403">
    <property type="entry name" value="Ankyrin repeat"/>
    <property type="match status" value="1"/>
</dbReference>
<evidence type="ECO:0000313" key="5">
    <source>
        <dbReference type="Proteomes" id="UP000001357"/>
    </source>
</evidence>
<dbReference type="SMART" id="SM00248">
    <property type="entry name" value="ANK"/>
    <property type="match status" value="3"/>
</dbReference>
<evidence type="ECO:0000256" key="2">
    <source>
        <dbReference type="ARBA" id="ARBA00023043"/>
    </source>
</evidence>
<dbReference type="EMBL" id="CH991584">
    <property type="protein sequence ID" value="EDQ84577.1"/>
    <property type="molecule type" value="Genomic_DNA"/>
</dbReference>
<dbReference type="Proteomes" id="UP000001357">
    <property type="component" value="Unassembled WGS sequence"/>
</dbReference>
<proteinExistence type="predicted"/>
<reference evidence="4 5" key="1">
    <citation type="journal article" date="2008" name="Nature">
        <title>The genome of the choanoflagellate Monosiga brevicollis and the origin of metazoans.</title>
        <authorList>
            <consortium name="JGI Sequencing"/>
            <person name="King N."/>
            <person name="Westbrook M.J."/>
            <person name="Young S.L."/>
            <person name="Kuo A."/>
            <person name="Abedin M."/>
            <person name="Chapman J."/>
            <person name="Fairclough S."/>
            <person name="Hellsten U."/>
            <person name="Isogai Y."/>
            <person name="Letunic I."/>
            <person name="Marr M."/>
            <person name="Pincus D."/>
            <person name="Putnam N."/>
            <person name="Rokas A."/>
            <person name="Wright K.J."/>
            <person name="Zuzow R."/>
            <person name="Dirks W."/>
            <person name="Good M."/>
            <person name="Goodstein D."/>
            <person name="Lemons D."/>
            <person name="Li W."/>
            <person name="Lyons J.B."/>
            <person name="Morris A."/>
            <person name="Nichols S."/>
            <person name="Richter D.J."/>
            <person name="Salamov A."/>
            <person name="Bork P."/>
            <person name="Lim W.A."/>
            <person name="Manning G."/>
            <person name="Miller W.T."/>
            <person name="McGinnis W."/>
            <person name="Shapiro H."/>
            <person name="Tjian R."/>
            <person name="Grigoriev I.V."/>
            <person name="Rokhsar D."/>
        </authorList>
    </citation>
    <scope>NUCLEOTIDE SEQUENCE [LARGE SCALE GENOMIC DNA]</scope>
    <source>
        <strain evidence="5">MX1 / ATCC 50154</strain>
    </source>
</reference>
<accession>A9VD45</accession>
<dbReference type="PROSITE" id="PS50297">
    <property type="entry name" value="ANK_REP_REGION"/>
    <property type="match status" value="3"/>
</dbReference>
<dbReference type="InterPro" id="IPR036770">
    <property type="entry name" value="Ankyrin_rpt-contain_sf"/>
</dbReference>
<evidence type="ECO:0000256" key="3">
    <source>
        <dbReference type="PROSITE-ProRule" id="PRU00023"/>
    </source>
</evidence>
<feature type="repeat" description="ANK" evidence="3">
    <location>
        <begin position="256"/>
        <end position="288"/>
    </location>
</feature>
<keyword evidence="1" id="KW-0677">Repeat</keyword>
<sequence length="324" mass="34757">MVGSKPVHLPLRPVRLILWIGLAVAVSILGAVCARPSAVLQTAAAPGSMVFPGDIGCNLSQVPPGVVQVQGSVNLNWCQTLTSADIDILRTVEVIDGGLFIYANPALEQIDGLNSLIYALGRFQISGGAYLVGSCRDARTCGTVRHCERYRMLVVLCLHQSDKGRADWQLHLSVLGVSSSVIFTINQRGNGWTPLHWACYNGHVKASEMLLNHGADAKAKAWAGHAPLHWACIEGHVEVVEMLLKHGVDTEAKDNDGDTSLHLACGNDHVKVVEVLLKHGADAEAKDNRSETPLDVARQHKHDNKLKSVLTAHEAGLAVGPQTS</sequence>
<dbReference type="PANTHER" id="PTHR24171">
    <property type="entry name" value="ANKYRIN REPEAT DOMAIN-CONTAINING PROTEIN 39-RELATED"/>
    <property type="match status" value="1"/>
</dbReference>
<keyword evidence="2 3" id="KW-0040">ANK repeat</keyword>
<feature type="repeat" description="ANK" evidence="3">
    <location>
        <begin position="190"/>
        <end position="222"/>
    </location>
</feature>
<name>A9VD45_MONBE</name>
<dbReference type="STRING" id="81824.A9VD45"/>
<evidence type="ECO:0000313" key="4">
    <source>
        <dbReference type="EMBL" id="EDQ84577.1"/>
    </source>
</evidence>
<dbReference type="Pfam" id="PF13857">
    <property type="entry name" value="Ank_5"/>
    <property type="match status" value="1"/>
</dbReference>
<dbReference type="PRINTS" id="PR01415">
    <property type="entry name" value="ANKYRIN"/>
</dbReference>
<dbReference type="KEGG" id="mbr:MONBRDRAFT_12720"/>
<organism evidence="4 5">
    <name type="scientific">Monosiga brevicollis</name>
    <name type="common">Choanoflagellate</name>
    <dbReference type="NCBI Taxonomy" id="81824"/>
    <lineage>
        <taxon>Eukaryota</taxon>
        <taxon>Choanoflagellata</taxon>
        <taxon>Craspedida</taxon>
        <taxon>Salpingoecidae</taxon>
        <taxon>Monosiga</taxon>
    </lineage>
</organism>
<dbReference type="SUPFAM" id="SSF52058">
    <property type="entry name" value="L domain-like"/>
    <property type="match status" value="1"/>
</dbReference>
<protein>
    <submittedName>
        <fullName evidence="4">Uncharacterized protein</fullName>
    </submittedName>
</protein>
<dbReference type="AlphaFoldDB" id="A9VD45"/>
<dbReference type="RefSeq" id="XP_001750604.1">
    <property type="nucleotide sequence ID" value="XM_001750552.1"/>
</dbReference>
<dbReference type="eggNOG" id="KOG4177">
    <property type="taxonomic scope" value="Eukaryota"/>
</dbReference>
<dbReference type="Pfam" id="PF12796">
    <property type="entry name" value="Ank_2"/>
    <property type="match status" value="1"/>
</dbReference>
<dbReference type="InterPro" id="IPR002110">
    <property type="entry name" value="Ankyrin_rpt"/>
</dbReference>
<evidence type="ECO:0000256" key="1">
    <source>
        <dbReference type="ARBA" id="ARBA00022737"/>
    </source>
</evidence>
<dbReference type="InParanoid" id="A9VD45"/>
<gene>
    <name evidence="4" type="ORF">MONBRDRAFT_12720</name>
</gene>